<feature type="domain" description="NADP-dependent oxidoreductase" evidence="1">
    <location>
        <begin position="19"/>
        <end position="322"/>
    </location>
</feature>
<dbReference type="EMBL" id="FWWU01000006">
    <property type="protein sequence ID" value="SMB83356.1"/>
    <property type="molecule type" value="Genomic_DNA"/>
</dbReference>
<organism evidence="2 3">
    <name type="scientific">Deinococcus hopiensis KR-140</name>
    <dbReference type="NCBI Taxonomy" id="695939"/>
    <lineage>
        <taxon>Bacteria</taxon>
        <taxon>Thermotogati</taxon>
        <taxon>Deinococcota</taxon>
        <taxon>Deinococci</taxon>
        <taxon>Deinococcales</taxon>
        <taxon>Deinococcaceae</taxon>
        <taxon>Deinococcus</taxon>
    </lineage>
</organism>
<dbReference type="AlphaFoldDB" id="A0A1W1UQM3"/>
<dbReference type="InterPro" id="IPR020471">
    <property type="entry name" value="AKR"/>
</dbReference>
<reference evidence="2 3" key="1">
    <citation type="submission" date="2017-04" db="EMBL/GenBank/DDBJ databases">
        <authorList>
            <person name="Afonso C.L."/>
            <person name="Miller P.J."/>
            <person name="Scott M.A."/>
            <person name="Spackman E."/>
            <person name="Goraichik I."/>
            <person name="Dimitrov K.M."/>
            <person name="Suarez D.L."/>
            <person name="Swayne D.E."/>
        </authorList>
    </citation>
    <scope>NUCLEOTIDE SEQUENCE [LARGE SCALE GENOMIC DNA]</scope>
    <source>
        <strain evidence="2 3">KR-140</strain>
    </source>
</reference>
<gene>
    <name evidence="2" type="ORF">SAMN00790413_04385</name>
</gene>
<dbReference type="Pfam" id="PF00248">
    <property type="entry name" value="Aldo_ket_red"/>
    <property type="match status" value="1"/>
</dbReference>
<dbReference type="GO" id="GO:0005829">
    <property type="term" value="C:cytosol"/>
    <property type="evidence" value="ECO:0007669"/>
    <property type="project" value="TreeGrafter"/>
</dbReference>
<dbReference type="SUPFAM" id="SSF51430">
    <property type="entry name" value="NAD(P)-linked oxidoreductase"/>
    <property type="match status" value="1"/>
</dbReference>
<dbReference type="OrthoDB" id="9773828at2"/>
<evidence type="ECO:0000259" key="1">
    <source>
        <dbReference type="Pfam" id="PF00248"/>
    </source>
</evidence>
<dbReference type="RefSeq" id="WP_084046473.1">
    <property type="nucleotide sequence ID" value="NZ_FWWU01000006.1"/>
</dbReference>
<name>A0A1W1UQM3_9DEIO</name>
<dbReference type="PANTHER" id="PTHR42686:SF1">
    <property type="entry name" value="GH17980P-RELATED"/>
    <property type="match status" value="1"/>
</dbReference>
<keyword evidence="3" id="KW-1185">Reference proteome</keyword>
<dbReference type="Proteomes" id="UP000192582">
    <property type="component" value="Unassembled WGS sequence"/>
</dbReference>
<proteinExistence type="predicted"/>
<accession>A0A1W1UQM3</accession>
<evidence type="ECO:0000313" key="2">
    <source>
        <dbReference type="EMBL" id="SMB83356.1"/>
    </source>
</evidence>
<evidence type="ECO:0000313" key="3">
    <source>
        <dbReference type="Proteomes" id="UP000192582"/>
    </source>
</evidence>
<dbReference type="PANTHER" id="PTHR42686">
    <property type="entry name" value="GH17980P-RELATED"/>
    <property type="match status" value="1"/>
</dbReference>
<sequence length="339" mass="36772">MTDPAARVQIGTTELSLPRLGFGTAPIGGLYEPVPDEQAQAVLRAAWQAGLRYFDTAPWYGYGTAEEHLGQALHGQEGSAISTKVGRLLREDIPPHPTQLEPDGTRGFKVRTARNVTYDYSYDGVMRSHEDSLKRLNVDRVDILLIHDPDAVGVGTRELMGGAYRALHELREQGVIHAFGAGMNQWQMPAELIREGDFDLFLLAGRYTLLEQEPLREFLPLCAARDVKVVIGGVFNSGLLASPHPGARYNYAPAPDAALARAQAIQAVCTRHGVPIQAAALQFPLAHPVVASVLIAGRVPERVEENLAFLRTSVPAALWEELKAEDLLDAAAPVPVSPG</sequence>
<protein>
    <submittedName>
        <fullName evidence="2">D-threo-aldose 1-dehydrogenase</fullName>
    </submittedName>
</protein>
<dbReference type="STRING" id="695939.SAMN00790413_04385"/>
<dbReference type="GO" id="GO:0016491">
    <property type="term" value="F:oxidoreductase activity"/>
    <property type="evidence" value="ECO:0007669"/>
    <property type="project" value="InterPro"/>
</dbReference>
<dbReference type="InterPro" id="IPR036812">
    <property type="entry name" value="NAD(P)_OxRdtase_dom_sf"/>
</dbReference>
<dbReference type="InterPro" id="IPR023210">
    <property type="entry name" value="NADP_OxRdtase_dom"/>
</dbReference>
<dbReference type="Gene3D" id="3.20.20.100">
    <property type="entry name" value="NADP-dependent oxidoreductase domain"/>
    <property type="match status" value="1"/>
</dbReference>
<dbReference type="CDD" id="cd19152">
    <property type="entry name" value="AKR_AKR15A"/>
    <property type="match status" value="1"/>
</dbReference>